<dbReference type="Proteomes" id="UP001058602">
    <property type="component" value="Chromosome 2"/>
</dbReference>
<sequence>MTSLKNSLEVVLKRPDVLIPQRHLLLISHMRANTSLIGHLLGDHEDINGYYEMHIGYFSWKSLIRQKIEFYNSHPNQASSQYLFDKILHSEHYISPEVLARDNVIPLFSIRNPVDTIPSIINLYRKVNQNHEFFTVSGAILYYEKRLDTLLELAREMAHEYFYIDAEAIKTRTKETLDYITRELNLSSPLQPTYKSNVKTGQGDSGDHSDNLKKGFISKESSNYSDFNWPDGEKERLLKKYDEVRAKMIELSKSACLK</sequence>
<dbReference type="EMBL" id="CP102097">
    <property type="protein sequence ID" value="UUM32885.1"/>
    <property type="molecule type" value="Genomic_DNA"/>
</dbReference>
<evidence type="ECO:0000256" key="1">
    <source>
        <dbReference type="SAM" id="MobiDB-lite"/>
    </source>
</evidence>
<evidence type="ECO:0000313" key="3">
    <source>
        <dbReference type="Proteomes" id="UP001058602"/>
    </source>
</evidence>
<evidence type="ECO:0008006" key="4">
    <source>
        <dbReference type="Google" id="ProtNLM"/>
    </source>
</evidence>
<accession>A0ABY5LSZ7</accession>
<reference evidence="2" key="1">
    <citation type="submission" date="2022-07" db="EMBL/GenBank/DDBJ databases">
        <title>Complete genome of Vibrio japonicus strain JCM 31412T and phylogenomic assessment of the Nereis clade of the genus Vibrio.</title>
        <authorList>
            <person name="Shlafstein M.D."/>
            <person name="Emsley S.A."/>
            <person name="Ushijima B."/>
            <person name="Videau P."/>
            <person name="Saw J.H."/>
        </authorList>
    </citation>
    <scope>NUCLEOTIDE SEQUENCE</scope>
    <source>
        <strain evidence="2">JCM 31412</strain>
    </source>
</reference>
<dbReference type="InterPro" id="IPR027417">
    <property type="entry name" value="P-loop_NTPase"/>
</dbReference>
<evidence type="ECO:0000313" key="2">
    <source>
        <dbReference type="EMBL" id="UUM32885.1"/>
    </source>
</evidence>
<name>A0ABY5LSZ7_9VIBR</name>
<protein>
    <recommendedName>
        <fullName evidence="4">Sulfotransferase family protein</fullName>
    </recommendedName>
</protein>
<proteinExistence type="predicted"/>
<feature type="compositionally biased region" description="Polar residues" evidence="1">
    <location>
        <begin position="191"/>
        <end position="202"/>
    </location>
</feature>
<gene>
    <name evidence="2" type="ORF">NP165_15095</name>
</gene>
<keyword evidence="3" id="KW-1185">Reference proteome</keyword>
<organism evidence="2 3">
    <name type="scientific">Vibrio japonicus</name>
    <dbReference type="NCBI Taxonomy" id="1824638"/>
    <lineage>
        <taxon>Bacteria</taxon>
        <taxon>Pseudomonadati</taxon>
        <taxon>Pseudomonadota</taxon>
        <taxon>Gammaproteobacteria</taxon>
        <taxon>Vibrionales</taxon>
        <taxon>Vibrionaceae</taxon>
        <taxon>Vibrio</taxon>
    </lineage>
</organism>
<dbReference type="RefSeq" id="WP_257086586.1">
    <property type="nucleotide sequence ID" value="NZ_CP102097.1"/>
</dbReference>
<dbReference type="Gene3D" id="3.40.50.300">
    <property type="entry name" value="P-loop containing nucleotide triphosphate hydrolases"/>
    <property type="match status" value="1"/>
</dbReference>
<dbReference type="SUPFAM" id="SSF52540">
    <property type="entry name" value="P-loop containing nucleoside triphosphate hydrolases"/>
    <property type="match status" value="1"/>
</dbReference>
<feature type="region of interest" description="Disordered" evidence="1">
    <location>
        <begin position="191"/>
        <end position="212"/>
    </location>
</feature>